<dbReference type="Pfam" id="PF17479">
    <property type="entry name" value="DUF3048_C"/>
    <property type="match status" value="1"/>
</dbReference>
<protein>
    <recommendedName>
        <fullName evidence="6">Lipoprotein YerB</fullName>
    </recommendedName>
</protein>
<feature type="domain" description="DUF3048" evidence="3">
    <location>
        <begin position="240"/>
        <end position="349"/>
    </location>
</feature>
<comment type="caution">
    <text evidence="4">The sequence shown here is derived from an EMBL/GenBank/DDBJ whole genome shotgun (WGS) entry which is preliminary data.</text>
</comment>
<dbReference type="InterPro" id="IPR035328">
    <property type="entry name" value="DUF3048_C"/>
</dbReference>
<gene>
    <name evidence="4" type="ORF">BSOLF_2465</name>
</gene>
<dbReference type="SUPFAM" id="SSF159774">
    <property type="entry name" value="YerB-like"/>
    <property type="match status" value="1"/>
</dbReference>
<dbReference type="InterPro" id="IPR021416">
    <property type="entry name" value="DUF3048_N"/>
</dbReference>
<feature type="domain" description="DUF3048" evidence="2">
    <location>
        <begin position="72"/>
        <end position="215"/>
    </location>
</feature>
<dbReference type="Pfam" id="PF11258">
    <property type="entry name" value="DUF3048"/>
    <property type="match status" value="1"/>
</dbReference>
<dbReference type="EMBL" id="PEBX01000144">
    <property type="protein sequence ID" value="PTQ55304.1"/>
    <property type="molecule type" value="Genomic_DNA"/>
</dbReference>
<feature type="compositionally biased region" description="Basic and acidic residues" evidence="1">
    <location>
        <begin position="45"/>
        <end position="62"/>
    </location>
</feature>
<sequence>MHTGRKRGFVWVIWIAVLLIVMLSGCQKKTDETTNPQTDSNAEEQVVHTGEENPDEHIEKNPEADLPYIAPLTGLPSDMPTDRRIVMVMVENSPAARPQSGLDQADIVYEVLVEGGITRFAAFYQSKVPDTIGPVRSIRPYFLELGQGYDAIMAHAGGSTEALKIIAAQGLPSLNAVNDGAADPYFWRSNLRKAPHNLYTDLDHLFAMIEKKKYRTQSVPPTFHFLDGAPPVGGDRAQSVEIPYNANYKVVYKYDEGSKRYDRYIGKTPHTDLTTGETLYTTNVVVLFAKHRVLDKEGRLAVNVTTGGKGYLFMQGKAYAVHWENVQGILRLFYDNGAEVAYTPGTTWIEIVPDVGVSVQYE</sequence>
<dbReference type="PROSITE" id="PS51257">
    <property type="entry name" value="PROKAR_LIPOPROTEIN"/>
    <property type="match status" value="1"/>
</dbReference>
<dbReference type="Gene3D" id="3.50.90.10">
    <property type="entry name" value="YerB-like"/>
    <property type="match status" value="1"/>
</dbReference>
<evidence type="ECO:0000259" key="2">
    <source>
        <dbReference type="Pfam" id="PF11258"/>
    </source>
</evidence>
<dbReference type="AlphaFoldDB" id="A0A2R6XY01"/>
<proteinExistence type="predicted"/>
<evidence type="ECO:0008006" key="6">
    <source>
        <dbReference type="Google" id="ProtNLM"/>
    </source>
</evidence>
<accession>A0A2R6XY01</accession>
<organism evidence="4 5">
    <name type="scientific">Candidatus Carbonibacillus altaicus</name>
    <dbReference type="NCBI Taxonomy" id="2163959"/>
    <lineage>
        <taxon>Bacteria</taxon>
        <taxon>Bacillati</taxon>
        <taxon>Bacillota</taxon>
        <taxon>Bacilli</taxon>
        <taxon>Bacillales</taxon>
        <taxon>Candidatus Carbonibacillus</taxon>
    </lineage>
</organism>
<reference evidence="5" key="1">
    <citation type="journal article" date="2018" name="Sci. Rep.">
        <title>Lignite coal burning seam in the remote Altai Mountains harbors a hydrogen-driven thermophilic microbial community.</title>
        <authorList>
            <person name="Kadnikov V.V."/>
            <person name="Mardanov A.V."/>
            <person name="Ivasenko D.A."/>
            <person name="Antsiferov D.V."/>
            <person name="Beletsky A.V."/>
            <person name="Karnachuk O.V."/>
            <person name="Ravin N.V."/>
        </authorList>
    </citation>
    <scope>NUCLEOTIDE SEQUENCE [LARGE SCALE GENOMIC DNA]</scope>
</reference>
<evidence type="ECO:0000313" key="4">
    <source>
        <dbReference type="EMBL" id="PTQ55304.1"/>
    </source>
</evidence>
<evidence type="ECO:0000313" key="5">
    <source>
        <dbReference type="Proteomes" id="UP000244338"/>
    </source>
</evidence>
<name>A0A2R6XY01_9BACL</name>
<dbReference type="InterPro" id="IPR023158">
    <property type="entry name" value="YerB-like_sf"/>
</dbReference>
<dbReference type="Proteomes" id="UP000244338">
    <property type="component" value="Unassembled WGS sequence"/>
</dbReference>
<feature type="region of interest" description="Disordered" evidence="1">
    <location>
        <begin position="29"/>
        <end position="62"/>
    </location>
</feature>
<evidence type="ECO:0000256" key="1">
    <source>
        <dbReference type="SAM" id="MobiDB-lite"/>
    </source>
</evidence>
<evidence type="ECO:0000259" key="3">
    <source>
        <dbReference type="Pfam" id="PF17479"/>
    </source>
</evidence>